<feature type="compositionally biased region" description="Basic and acidic residues" evidence="1">
    <location>
        <begin position="161"/>
        <end position="172"/>
    </location>
</feature>
<dbReference type="EMBL" id="MU004181">
    <property type="protein sequence ID" value="KAF2502847.1"/>
    <property type="molecule type" value="Genomic_DNA"/>
</dbReference>
<keyword evidence="3" id="KW-1185">Reference proteome</keyword>
<feature type="region of interest" description="Disordered" evidence="1">
    <location>
        <begin position="33"/>
        <end position="62"/>
    </location>
</feature>
<reference evidence="2" key="1">
    <citation type="journal article" date="2020" name="Stud. Mycol.">
        <title>101 Dothideomycetes genomes: a test case for predicting lifestyles and emergence of pathogens.</title>
        <authorList>
            <person name="Haridas S."/>
            <person name="Albert R."/>
            <person name="Binder M."/>
            <person name="Bloem J."/>
            <person name="Labutti K."/>
            <person name="Salamov A."/>
            <person name="Andreopoulos B."/>
            <person name="Baker S."/>
            <person name="Barry K."/>
            <person name="Bills G."/>
            <person name="Bluhm B."/>
            <person name="Cannon C."/>
            <person name="Castanera R."/>
            <person name="Culley D."/>
            <person name="Daum C."/>
            <person name="Ezra D."/>
            <person name="Gonzalez J."/>
            <person name="Henrissat B."/>
            <person name="Kuo A."/>
            <person name="Liang C."/>
            <person name="Lipzen A."/>
            <person name="Lutzoni F."/>
            <person name="Magnuson J."/>
            <person name="Mondo S."/>
            <person name="Nolan M."/>
            <person name="Ohm R."/>
            <person name="Pangilinan J."/>
            <person name="Park H.-J."/>
            <person name="Ramirez L."/>
            <person name="Alfaro M."/>
            <person name="Sun H."/>
            <person name="Tritt A."/>
            <person name="Yoshinaga Y."/>
            <person name="Zwiers L.-H."/>
            <person name="Turgeon B."/>
            <person name="Goodwin S."/>
            <person name="Spatafora J."/>
            <person name="Crous P."/>
            <person name="Grigoriev I."/>
        </authorList>
    </citation>
    <scope>NUCLEOTIDE SEQUENCE</scope>
    <source>
        <strain evidence="2">CBS 269.34</strain>
    </source>
</reference>
<gene>
    <name evidence="2" type="ORF">BU16DRAFT_612445</name>
</gene>
<evidence type="ECO:0000256" key="1">
    <source>
        <dbReference type="SAM" id="MobiDB-lite"/>
    </source>
</evidence>
<protein>
    <submittedName>
        <fullName evidence="2">Uncharacterized protein</fullName>
    </submittedName>
</protein>
<dbReference type="AlphaFoldDB" id="A0A6A6RHB4"/>
<accession>A0A6A6RHB4</accession>
<evidence type="ECO:0000313" key="3">
    <source>
        <dbReference type="Proteomes" id="UP000799750"/>
    </source>
</evidence>
<dbReference type="Proteomes" id="UP000799750">
    <property type="component" value="Unassembled WGS sequence"/>
</dbReference>
<sequence>MASTTSRSLHSQPASKRSRISIVVGPIYVEAGGARSPPNAHIGRQGPIGGSGSLRRVGAIPTTPFRKVSGMAKDSMKGLRALGQDMHSAMQATKNGNGKKPQKTYKVRAGPKYTHLPMVCNGGAAITPALLDFRSSGDITKELPASRNGGTEFDSSDEEWDKCSEDSDWDRV</sequence>
<proteinExistence type="predicted"/>
<name>A0A6A6RHB4_9PEZI</name>
<evidence type="ECO:0000313" key="2">
    <source>
        <dbReference type="EMBL" id="KAF2502847.1"/>
    </source>
</evidence>
<feature type="region of interest" description="Disordered" evidence="1">
    <location>
        <begin position="139"/>
        <end position="172"/>
    </location>
</feature>
<organism evidence="2 3">
    <name type="scientific">Lophium mytilinum</name>
    <dbReference type="NCBI Taxonomy" id="390894"/>
    <lineage>
        <taxon>Eukaryota</taxon>
        <taxon>Fungi</taxon>
        <taxon>Dikarya</taxon>
        <taxon>Ascomycota</taxon>
        <taxon>Pezizomycotina</taxon>
        <taxon>Dothideomycetes</taxon>
        <taxon>Pleosporomycetidae</taxon>
        <taxon>Mytilinidiales</taxon>
        <taxon>Mytilinidiaceae</taxon>
        <taxon>Lophium</taxon>
    </lineage>
</organism>